<dbReference type="EMBL" id="JACOMF010000015">
    <property type="protein sequence ID" value="MBC4016455.1"/>
    <property type="molecule type" value="Genomic_DNA"/>
</dbReference>
<gene>
    <name evidence="5" type="ORF">H7965_14105</name>
</gene>
<sequence>MQPMAVGERVAWDAAGLAADRGWIFTLDDRARRDLISAVRKVADPDRPLFDFGRNEFDLGSALPVLRAAFAEQRNGTGLALVRGLPREGVTEAEFRLMTWAIGLHFGVARPQGKASQYLSAVRNEGTDYRSAGGRGYSSNAKLDFHVDGCDVVGLACYNVAKSGGMSLCTSSIAVHNLLARERPDLLELLYEPFCFSRQNEQAPDEGPYVRCPIYGVAEGVLFGRWNRNRAASAQKLEGVAPWTPRQAEALDLLDALLQRPDLMYSMWLEPGDLQLMNNHTALHSRTQFEDWEEPERRRVLYRLWLAPPDSRRLPPGWEDPFKTVEPGAVRGGIRGFRWDDTCRAFEARQAATLGMTVPG</sequence>
<dbReference type="PANTHER" id="PTHR10696:SF56">
    <property type="entry name" value="TAUD_TFDA-LIKE DOMAIN-CONTAINING PROTEIN"/>
    <property type="match status" value="1"/>
</dbReference>
<comment type="cofactor">
    <cofactor evidence="1">
        <name>Fe(2+)</name>
        <dbReference type="ChEBI" id="CHEBI:29033"/>
    </cofactor>
</comment>
<dbReference type="Proteomes" id="UP000600101">
    <property type="component" value="Unassembled WGS sequence"/>
</dbReference>
<evidence type="ECO:0000256" key="2">
    <source>
        <dbReference type="ARBA" id="ARBA00023002"/>
    </source>
</evidence>
<dbReference type="Pfam" id="PF02668">
    <property type="entry name" value="TauD"/>
    <property type="match status" value="1"/>
</dbReference>
<keyword evidence="2" id="KW-0560">Oxidoreductase</keyword>
<name>A0A9X0QZD2_9PROT</name>
<dbReference type="GO" id="GO:0016706">
    <property type="term" value="F:2-oxoglutarate-dependent dioxygenase activity"/>
    <property type="evidence" value="ECO:0007669"/>
    <property type="project" value="UniProtKB-ARBA"/>
</dbReference>
<dbReference type="RefSeq" id="WP_186771226.1">
    <property type="nucleotide sequence ID" value="NZ_JACOMF010000015.1"/>
</dbReference>
<protein>
    <submittedName>
        <fullName evidence="5">TauD/TfdA family dioxygenase</fullName>
    </submittedName>
</protein>
<dbReference type="PANTHER" id="PTHR10696">
    <property type="entry name" value="GAMMA-BUTYROBETAINE HYDROXYLASE-RELATED"/>
    <property type="match status" value="1"/>
</dbReference>
<keyword evidence="3" id="KW-0045">Antibiotic biosynthesis</keyword>
<feature type="domain" description="TauD/TfdA-like" evidence="4">
    <location>
        <begin position="47"/>
        <end position="305"/>
    </location>
</feature>
<dbReference type="Gene3D" id="3.60.130.10">
    <property type="entry name" value="Clavaminate synthase-like"/>
    <property type="match status" value="1"/>
</dbReference>
<evidence type="ECO:0000259" key="4">
    <source>
        <dbReference type="Pfam" id="PF02668"/>
    </source>
</evidence>
<comment type="caution">
    <text evidence="5">The sequence shown here is derived from an EMBL/GenBank/DDBJ whole genome shotgun (WGS) entry which is preliminary data.</text>
</comment>
<reference evidence="5" key="1">
    <citation type="submission" date="2020-08" db="EMBL/GenBank/DDBJ databases">
        <authorList>
            <person name="Hu Y."/>
            <person name="Nguyen S.V."/>
            <person name="Li F."/>
            <person name="Fanning S."/>
        </authorList>
    </citation>
    <scope>NUCLEOTIDE SEQUENCE</scope>
    <source>
        <strain evidence="5">SYSU D8009</strain>
    </source>
</reference>
<dbReference type="InterPro" id="IPR003819">
    <property type="entry name" value="TauD/TfdA-like"/>
</dbReference>
<evidence type="ECO:0000313" key="5">
    <source>
        <dbReference type="EMBL" id="MBC4016455.1"/>
    </source>
</evidence>
<evidence type="ECO:0000313" key="6">
    <source>
        <dbReference type="Proteomes" id="UP000600101"/>
    </source>
</evidence>
<dbReference type="AlphaFoldDB" id="A0A9X0QZD2"/>
<dbReference type="InterPro" id="IPR050411">
    <property type="entry name" value="AlphaKG_dependent_hydroxylases"/>
</dbReference>
<keyword evidence="5" id="KW-0223">Dioxygenase</keyword>
<evidence type="ECO:0000256" key="1">
    <source>
        <dbReference type="ARBA" id="ARBA00001954"/>
    </source>
</evidence>
<dbReference type="GO" id="GO:0017000">
    <property type="term" value="P:antibiotic biosynthetic process"/>
    <property type="evidence" value="ECO:0007669"/>
    <property type="project" value="UniProtKB-KW"/>
</dbReference>
<keyword evidence="6" id="KW-1185">Reference proteome</keyword>
<dbReference type="SUPFAM" id="SSF51197">
    <property type="entry name" value="Clavaminate synthase-like"/>
    <property type="match status" value="1"/>
</dbReference>
<dbReference type="InterPro" id="IPR042098">
    <property type="entry name" value="TauD-like_sf"/>
</dbReference>
<proteinExistence type="predicted"/>
<accession>A0A9X0QZD2</accession>
<organism evidence="5 6">
    <name type="scientific">Siccirubricoccus deserti</name>
    <dbReference type="NCBI Taxonomy" id="2013562"/>
    <lineage>
        <taxon>Bacteria</taxon>
        <taxon>Pseudomonadati</taxon>
        <taxon>Pseudomonadota</taxon>
        <taxon>Alphaproteobacteria</taxon>
        <taxon>Acetobacterales</taxon>
        <taxon>Roseomonadaceae</taxon>
        <taxon>Siccirubricoccus</taxon>
    </lineage>
</organism>
<evidence type="ECO:0000256" key="3">
    <source>
        <dbReference type="ARBA" id="ARBA00023194"/>
    </source>
</evidence>